<evidence type="ECO:0000256" key="6">
    <source>
        <dbReference type="ARBA" id="ARBA00022723"/>
    </source>
</evidence>
<organism evidence="13 14">
    <name type="scientific">Urochloa decumbens</name>
    <dbReference type="NCBI Taxonomy" id="240449"/>
    <lineage>
        <taxon>Eukaryota</taxon>
        <taxon>Viridiplantae</taxon>
        <taxon>Streptophyta</taxon>
        <taxon>Embryophyta</taxon>
        <taxon>Tracheophyta</taxon>
        <taxon>Spermatophyta</taxon>
        <taxon>Magnoliopsida</taxon>
        <taxon>Liliopsida</taxon>
        <taxon>Poales</taxon>
        <taxon>Poaceae</taxon>
        <taxon>PACMAD clade</taxon>
        <taxon>Panicoideae</taxon>
        <taxon>Panicodae</taxon>
        <taxon>Paniceae</taxon>
        <taxon>Melinidinae</taxon>
        <taxon>Urochloa</taxon>
    </lineage>
</organism>
<evidence type="ECO:0000313" key="13">
    <source>
        <dbReference type="EMBL" id="CAL4902905.1"/>
    </source>
</evidence>
<evidence type="ECO:0000256" key="11">
    <source>
        <dbReference type="SAM" id="MobiDB-lite"/>
    </source>
</evidence>
<keyword evidence="7 10" id="KW-0863">Zinc-finger</keyword>
<name>A0ABC8W506_9POAL</name>
<comment type="pathway">
    <text evidence="2">Protein modification; protein ubiquitination.</text>
</comment>
<evidence type="ECO:0000256" key="5">
    <source>
        <dbReference type="ARBA" id="ARBA00022679"/>
    </source>
</evidence>
<feature type="domain" description="SIAH-type" evidence="12">
    <location>
        <begin position="148"/>
        <end position="206"/>
    </location>
</feature>
<sequence length="363" mass="38540">MAALPDSGPSNGHGANQAEGEGEPKRKRARSVGVAAGGGGAASASAGVRKEKKGSSSMAAAAAPASAARALPESAAAWVVDVTVEDADALDCGVCFLPLKAPIFQCEVGHVVCSPCCDKLKATGKCHVCGVATSSYRRCHAMERLVESIHVPCPHAAHGCTMRLAYHDREGHRLVCPHAPCRCPGEACTFVGSTAALLDHFSEAHSWPCITNAKADDNGEFAIHLHDGFNLLLADCSTANTKQGATASVQCLLLLTVARQPLGRTISMICIDPHASDATGHGQTSKEMECEIWYSLYTHLKSLRCGNPLIDHYQRSRFRVACTDLTYGLPKPEDGFQFFVPTSLLIGDHDKDGIQVRVRITIK</sequence>
<accession>A0ABC8W506</accession>
<comment type="similarity">
    <text evidence="3">Belongs to the SINA (Seven in absentia) family.</text>
</comment>
<keyword evidence="8" id="KW-0833">Ubl conjugation pathway</keyword>
<proteinExistence type="inferred from homology"/>
<dbReference type="Pfam" id="PF21361">
    <property type="entry name" value="Sina_ZnF"/>
    <property type="match status" value="1"/>
</dbReference>
<evidence type="ECO:0000256" key="8">
    <source>
        <dbReference type="ARBA" id="ARBA00022786"/>
    </source>
</evidence>
<gene>
    <name evidence="13" type="ORF">URODEC1_LOCUS10221</name>
</gene>
<dbReference type="CDD" id="cd16571">
    <property type="entry name" value="RING-HC_SIAHs"/>
    <property type="match status" value="1"/>
</dbReference>
<dbReference type="Pfam" id="PF21362">
    <property type="entry name" value="Sina_RING"/>
    <property type="match status" value="1"/>
</dbReference>
<dbReference type="PROSITE" id="PS51081">
    <property type="entry name" value="ZF_SIAH"/>
    <property type="match status" value="1"/>
</dbReference>
<evidence type="ECO:0000256" key="4">
    <source>
        <dbReference type="ARBA" id="ARBA00012483"/>
    </source>
</evidence>
<evidence type="ECO:0000256" key="9">
    <source>
        <dbReference type="ARBA" id="ARBA00022833"/>
    </source>
</evidence>
<dbReference type="EMBL" id="OZ075121">
    <property type="protein sequence ID" value="CAL4902905.1"/>
    <property type="molecule type" value="Genomic_DNA"/>
</dbReference>
<evidence type="ECO:0000256" key="1">
    <source>
        <dbReference type="ARBA" id="ARBA00000900"/>
    </source>
</evidence>
<dbReference type="SUPFAM" id="SSF49599">
    <property type="entry name" value="TRAF domain-like"/>
    <property type="match status" value="1"/>
</dbReference>
<keyword evidence="6" id="KW-0479">Metal-binding</keyword>
<evidence type="ECO:0000313" key="14">
    <source>
        <dbReference type="Proteomes" id="UP001497457"/>
    </source>
</evidence>
<dbReference type="Proteomes" id="UP001497457">
    <property type="component" value="Chromosome 11b"/>
</dbReference>
<dbReference type="InterPro" id="IPR013010">
    <property type="entry name" value="Znf_SIAH"/>
</dbReference>
<feature type="region of interest" description="Disordered" evidence="11">
    <location>
        <begin position="1"/>
        <end position="50"/>
    </location>
</feature>
<protein>
    <recommendedName>
        <fullName evidence="4">RING-type E3 ubiquitin transferase</fullName>
        <ecNumber evidence="4">2.3.2.27</ecNumber>
    </recommendedName>
</protein>
<evidence type="ECO:0000259" key="12">
    <source>
        <dbReference type="PROSITE" id="PS51081"/>
    </source>
</evidence>
<evidence type="ECO:0000256" key="10">
    <source>
        <dbReference type="PROSITE-ProRule" id="PRU00455"/>
    </source>
</evidence>
<dbReference type="PANTHER" id="PTHR10315">
    <property type="entry name" value="E3 UBIQUITIN PROTEIN LIGASE SIAH"/>
    <property type="match status" value="1"/>
</dbReference>
<dbReference type="GO" id="GO:0008270">
    <property type="term" value="F:zinc ion binding"/>
    <property type="evidence" value="ECO:0007669"/>
    <property type="project" value="UniProtKB-KW"/>
</dbReference>
<comment type="catalytic activity">
    <reaction evidence="1">
        <text>S-ubiquitinyl-[E2 ubiquitin-conjugating enzyme]-L-cysteine + [acceptor protein]-L-lysine = [E2 ubiquitin-conjugating enzyme]-L-cysteine + N(6)-ubiquitinyl-[acceptor protein]-L-lysine.</text>
        <dbReference type="EC" id="2.3.2.27"/>
    </reaction>
</comment>
<dbReference type="InterPro" id="IPR052088">
    <property type="entry name" value="E3_ubiquitin-ligase_SINA"/>
</dbReference>
<dbReference type="PANTHER" id="PTHR10315:SF96">
    <property type="entry name" value="SIAH-TYPE DOMAIN-CONTAINING PROTEIN"/>
    <property type="match status" value="1"/>
</dbReference>
<evidence type="ECO:0000256" key="7">
    <source>
        <dbReference type="ARBA" id="ARBA00022771"/>
    </source>
</evidence>
<reference evidence="13" key="1">
    <citation type="submission" date="2024-10" db="EMBL/GenBank/DDBJ databases">
        <authorList>
            <person name="Ryan C."/>
        </authorList>
    </citation>
    <scope>NUCLEOTIDE SEQUENCE [LARGE SCALE GENOMIC DNA]</scope>
</reference>
<evidence type="ECO:0000256" key="3">
    <source>
        <dbReference type="ARBA" id="ARBA00009119"/>
    </source>
</evidence>
<dbReference type="GO" id="GO:0061630">
    <property type="term" value="F:ubiquitin protein ligase activity"/>
    <property type="evidence" value="ECO:0007669"/>
    <property type="project" value="UniProtKB-EC"/>
</dbReference>
<keyword evidence="14" id="KW-1185">Reference proteome</keyword>
<dbReference type="Gene3D" id="3.30.40.10">
    <property type="entry name" value="Zinc/RING finger domain, C3HC4 (zinc finger)"/>
    <property type="match status" value="1"/>
</dbReference>
<dbReference type="EC" id="2.3.2.27" evidence="4"/>
<dbReference type="InterPro" id="IPR049548">
    <property type="entry name" value="Sina-like_RING"/>
</dbReference>
<keyword evidence="5" id="KW-0808">Transferase</keyword>
<dbReference type="InterPro" id="IPR013083">
    <property type="entry name" value="Znf_RING/FYVE/PHD"/>
</dbReference>
<keyword evidence="9" id="KW-0862">Zinc</keyword>
<evidence type="ECO:0000256" key="2">
    <source>
        <dbReference type="ARBA" id="ARBA00004906"/>
    </source>
</evidence>
<dbReference type="AlphaFoldDB" id="A0ABC8W506"/>